<organism evidence="1 2">
    <name type="scientific">Saccharopolyspora rosea</name>
    <dbReference type="NCBI Taxonomy" id="524884"/>
    <lineage>
        <taxon>Bacteria</taxon>
        <taxon>Bacillati</taxon>
        <taxon>Actinomycetota</taxon>
        <taxon>Actinomycetes</taxon>
        <taxon>Pseudonocardiales</taxon>
        <taxon>Pseudonocardiaceae</taxon>
        <taxon>Saccharopolyspora</taxon>
    </lineage>
</organism>
<evidence type="ECO:0000313" key="2">
    <source>
        <dbReference type="Proteomes" id="UP001597018"/>
    </source>
</evidence>
<keyword evidence="2" id="KW-1185">Reference proteome</keyword>
<reference evidence="2" key="1">
    <citation type="journal article" date="2019" name="Int. J. Syst. Evol. Microbiol.">
        <title>The Global Catalogue of Microorganisms (GCM) 10K type strain sequencing project: providing services to taxonomists for standard genome sequencing and annotation.</title>
        <authorList>
            <consortium name="The Broad Institute Genomics Platform"/>
            <consortium name="The Broad Institute Genome Sequencing Center for Infectious Disease"/>
            <person name="Wu L."/>
            <person name="Ma J."/>
        </authorList>
    </citation>
    <scope>NUCLEOTIDE SEQUENCE [LARGE SCALE GENOMIC DNA]</scope>
    <source>
        <strain evidence="2">CCUG 56401</strain>
    </source>
</reference>
<name>A0ABW3FNB3_9PSEU</name>
<dbReference type="EMBL" id="JBHTIW010000002">
    <property type="protein sequence ID" value="MFD0919348.1"/>
    <property type="molecule type" value="Genomic_DNA"/>
</dbReference>
<gene>
    <name evidence="1" type="ORF">ACFQ16_06310</name>
</gene>
<sequence length="68" mass="7747">MPDMVQVHLTADMPIRLRALKFADRVEVRIGKAFPIALLIDRPALETLKHALTEGQQELDTHETEERA</sequence>
<dbReference type="RefSeq" id="WP_263251242.1">
    <property type="nucleotide sequence ID" value="NZ_BAABLT010000015.1"/>
</dbReference>
<accession>A0ABW3FNB3</accession>
<comment type="caution">
    <text evidence="1">The sequence shown here is derived from an EMBL/GenBank/DDBJ whole genome shotgun (WGS) entry which is preliminary data.</text>
</comment>
<proteinExistence type="predicted"/>
<protein>
    <submittedName>
        <fullName evidence="1">Uncharacterized protein</fullName>
    </submittedName>
</protein>
<evidence type="ECO:0000313" key="1">
    <source>
        <dbReference type="EMBL" id="MFD0919348.1"/>
    </source>
</evidence>
<dbReference type="Proteomes" id="UP001597018">
    <property type="component" value="Unassembled WGS sequence"/>
</dbReference>